<protein>
    <submittedName>
        <fullName evidence="2">Uncharacterized protein</fullName>
    </submittedName>
</protein>
<accession>A0A820XDC5</accession>
<evidence type="ECO:0000313" key="2">
    <source>
        <dbReference type="EMBL" id="CAF4530154.1"/>
    </source>
</evidence>
<sequence>MDRQQSTKNSKPQYGAHLALGRGRVCLGTVSTSANDEEQQLQEEEDESDFDSALTVTETYDLLDDAMRLLDGRIQQLNQLKTD</sequence>
<proteinExistence type="predicted"/>
<comment type="caution">
    <text evidence="2">The sequence shown here is derived from an EMBL/GenBank/DDBJ whole genome shotgun (WGS) entry which is preliminary data.</text>
</comment>
<dbReference type="Proteomes" id="UP000663838">
    <property type="component" value="Unassembled WGS sequence"/>
</dbReference>
<dbReference type="EMBL" id="CAJOBS010000232">
    <property type="protein sequence ID" value="CAF4530154.1"/>
    <property type="molecule type" value="Genomic_DNA"/>
</dbReference>
<feature type="region of interest" description="Disordered" evidence="1">
    <location>
        <begin position="32"/>
        <end position="51"/>
    </location>
</feature>
<evidence type="ECO:0000256" key="1">
    <source>
        <dbReference type="SAM" id="MobiDB-lite"/>
    </source>
</evidence>
<name>A0A820XDC5_9BILA</name>
<dbReference type="AlphaFoldDB" id="A0A820XDC5"/>
<evidence type="ECO:0000313" key="3">
    <source>
        <dbReference type="Proteomes" id="UP000663838"/>
    </source>
</evidence>
<feature type="compositionally biased region" description="Acidic residues" evidence="1">
    <location>
        <begin position="35"/>
        <end position="50"/>
    </location>
</feature>
<organism evidence="2 3">
    <name type="scientific">Rotaria socialis</name>
    <dbReference type="NCBI Taxonomy" id="392032"/>
    <lineage>
        <taxon>Eukaryota</taxon>
        <taxon>Metazoa</taxon>
        <taxon>Spiralia</taxon>
        <taxon>Gnathifera</taxon>
        <taxon>Rotifera</taxon>
        <taxon>Eurotatoria</taxon>
        <taxon>Bdelloidea</taxon>
        <taxon>Philodinida</taxon>
        <taxon>Philodinidae</taxon>
        <taxon>Rotaria</taxon>
    </lineage>
</organism>
<reference evidence="2" key="1">
    <citation type="submission" date="2021-02" db="EMBL/GenBank/DDBJ databases">
        <authorList>
            <person name="Nowell W R."/>
        </authorList>
    </citation>
    <scope>NUCLEOTIDE SEQUENCE</scope>
</reference>
<gene>
    <name evidence="2" type="ORF">TOA249_LOCUS5665</name>
</gene>